<organism evidence="13 14">
    <name type="scientific">Desmophyllum pertusum</name>
    <dbReference type="NCBI Taxonomy" id="174260"/>
    <lineage>
        <taxon>Eukaryota</taxon>
        <taxon>Metazoa</taxon>
        <taxon>Cnidaria</taxon>
        <taxon>Anthozoa</taxon>
        <taxon>Hexacorallia</taxon>
        <taxon>Scleractinia</taxon>
        <taxon>Caryophylliina</taxon>
        <taxon>Caryophylliidae</taxon>
        <taxon>Desmophyllum</taxon>
    </lineage>
</organism>
<dbReference type="GO" id="GO:0005262">
    <property type="term" value="F:calcium channel activity"/>
    <property type="evidence" value="ECO:0007669"/>
    <property type="project" value="TreeGrafter"/>
</dbReference>
<comment type="caution">
    <text evidence="9">Lacks conserved residue(s) required for the propagation of feature annotation.</text>
</comment>
<feature type="transmembrane region" description="Helical" evidence="11">
    <location>
        <begin position="1758"/>
        <end position="1783"/>
    </location>
</feature>
<dbReference type="Pfam" id="PF20519">
    <property type="entry name" value="Polycystin_dom"/>
    <property type="match status" value="1"/>
</dbReference>
<evidence type="ECO:0000256" key="8">
    <source>
        <dbReference type="PIRSR" id="PIRSR603915-2"/>
    </source>
</evidence>
<evidence type="ECO:0000259" key="12">
    <source>
        <dbReference type="PROSITE" id="PS50095"/>
    </source>
</evidence>
<sequence length="1869" mass="211963">MENGNIPDDNLAATVSSYEGNNSQMFGVHRARLKSSSGYRTHPSALSQDPSPFVVVELPREMIVTGIATQGLGRDPPLYIFDFQIAQSTMTAEIEIYCIESATQVILKQLQDSLANQGATPMFGTTILQAQYPEKCRPPALHIQSVGKDPFNARLVPFKNFREFFTVTAIVNPDCNVTKLTTYTWEIASVDKESGMFNMIYRFGKVQRQKVMTLRLSWIRPPGLQYIRCLARNADQTGVHVFTYDFGFFETVPMKPLRCVVKPSKGKAVLGKFNLNCRGGYKGREAIGYTVTVDSNIGSPVDSEWKSLNRTIALPFGNPKDDNHVKVMVQAKFLSMPSLFDDVVVQVTKLKPSEVHQTVIVFQGLVTAGKYEEAADHMWIIQTILEKTEINSTLRSKIKSNIVRGIMSMKIRSLHQLNHIANFIVFSNIHTEEITQEIQENSLHVLDMAVNFMNEKLRAENISSISSTTESLLQGAALIIGAALKDTDHSSNNKTGDEYTEKAKTITHMAMESIYNISDMRSRIMRSATDEDEVQLQTNGVSILLAKIKTHTVGEKVFRLKGDTVHLPEELFTGKWREVLQSGSVQIIRFEPNPYPWKLGIIPRNLSAIEITFWHNNDTRMEISNLTRPIRIVFSRKPQPIMDQGAPDENLFLKRKELRYHLVSIPSYQAVVTVRIKPEKNISLRVYVKHDNRPTVQQFDLNLTLPITTSSSCSNISKDSCIPRDPYEFDIFPNVTGHVGRHFIGIEILEHSFNDPEESAERRRRNNDGKGDKVKGQMDLRRKGQPCVKVKPVPPTLPPPVPRYFDPKTDINYRLFITVGTCVFWNEQKEKWSARGCEVAPESNETKVHCLSDHLTTFSGNFYVAPNKIDFDKVITELTHLQPENMVVLFTVCLIFAFYAVGLIFARRADNRDKLKVVNTRVNSHKQEPSCAHNYVVSIQTGMWYENGTTARVGIILYGEEEISDTILFMDPWKESKLFTRGSVNTFTFGLPSHLGQVYKIQIWHDNSGKSPSWFLYEVVVKDVSTNEKWHFVANRWLAVERLDGAIDVEVKAASKKELTRFKNLFQWRAVTSLVDKHLFLSLFTRPPQNPFTRCQRLTCMLSIILVSLVTNAMFYRFAKADDTSSFRLGPLEISLRQIIVGIQSGLISLPVNIVTVMIFRNIKRNTSPDGFIENGISTTQTKSTQGFLPRCFIVIGWLICLTASLTSGTFAVFYSLQWGAEIANSWLLSVGISLLQDILLTGPIIIIVNTSVMSLVNRKPTENNDVRKMAQPANLVHVAHEDEQVTNRKPSAEELQRARSSKLQQGKLRRFFTELLVYAVFVVLLMTVCYANRDPSNFRRTKSLKDTFGEFYKVQDTKSFWAWFEEELVPGLYDGGQSADVNEAGLISSNIGFIVGLPRIRQIRIRPESTCEVFQAAPALRAHFNQCLSDVSNSNKDTTPYYKPGWMPMKNFINADHAHYHDDSCQDPWQYEAPMSVSETLLPYGGGGYIVKLGYDAATALMVKKNIEENNWLDEMSAAVILEFIVFDPADLLICDVMLLLEKFPTGTRNTRIDVTPQYIFPSSGSAVRTFYRVSILLWFIVILVLVVLEIVKVFKQGRAYFKRFFNWVSMLQILSSSCAVLTVFLKENSLKAFLQRIRDNPFGDWSAYQLVVWSSSEEVILSITVVLTTIKCLKLIQINRHVHVMKWTLQSASHYLCSFTVVILMLALAFAQLGTLLFGARDEEYATLYKSLRTVLKMAIGIGKIQFTKMSGDSELLAPLFLMACMLSMTIIFANTFIAILDEAFHQASDREHPGMELGAYMKSYFKNRIQKTNANKSNKRVFRKSPFRNRLAENPPNSLQNGKSSKQKMLLYSRQKQPNLQKVKAV</sequence>
<evidence type="ECO:0000256" key="11">
    <source>
        <dbReference type="SAM" id="Phobius"/>
    </source>
</evidence>
<dbReference type="PROSITE" id="PS50095">
    <property type="entry name" value="PLAT"/>
    <property type="match status" value="1"/>
</dbReference>
<evidence type="ECO:0000256" key="10">
    <source>
        <dbReference type="SAM" id="MobiDB-lite"/>
    </source>
</evidence>
<feature type="region of interest" description="Disordered" evidence="10">
    <location>
        <begin position="1828"/>
        <end position="1869"/>
    </location>
</feature>
<feature type="transmembrane region" description="Helical" evidence="11">
    <location>
        <begin position="1098"/>
        <end position="1119"/>
    </location>
</feature>
<dbReference type="Pfam" id="PF01825">
    <property type="entry name" value="GPS"/>
    <property type="match status" value="1"/>
</dbReference>
<feature type="transmembrane region" description="Helical" evidence="11">
    <location>
        <begin position="1312"/>
        <end position="1334"/>
    </location>
</feature>
<feature type="transmembrane region" description="Helical" evidence="11">
    <location>
        <begin position="1227"/>
        <end position="1249"/>
    </location>
</feature>
<dbReference type="GO" id="GO:0050982">
    <property type="term" value="P:detection of mechanical stimulus"/>
    <property type="evidence" value="ECO:0007669"/>
    <property type="project" value="TreeGrafter"/>
</dbReference>
<dbReference type="SMART" id="SM00308">
    <property type="entry name" value="LH2"/>
    <property type="match status" value="1"/>
</dbReference>
<keyword evidence="4" id="KW-0732">Signal</keyword>
<protein>
    <recommendedName>
        <fullName evidence="12">PLAT domain-containing protein</fullName>
    </recommendedName>
</protein>
<feature type="compositionally biased region" description="Polar residues" evidence="10">
    <location>
        <begin position="1838"/>
        <end position="1847"/>
    </location>
</feature>
<comment type="caution">
    <text evidence="13">The sequence shown here is derived from an EMBL/GenBank/DDBJ whole genome shotgun (WGS) entry which is preliminary data.</text>
</comment>
<dbReference type="GO" id="GO:0016020">
    <property type="term" value="C:membrane"/>
    <property type="evidence" value="ECO:0007669"/>
    <property type="project" value="UniProtKB-SubCell"/>
</dbReference>
<comment type="subcellular location">
    <subcellularLocation>
        <location evidence="1">Membrane</location>
        <topology evidence="1">Multi-pass membrane protein</topology>
    </subcellularLocation>
</comment>
<dbReference type="PRINTS" id="PR01433">
    <property type="entry name" value="POLYCYSTIN2"/>
</dbReference>
<dbReference type="PANTHER" id="PTHR10877:SF150">
    <property type="entry name" value="REJ DOMAIN-CONTAINING PROTEIN"/>
    <property type="match status" value="1"/>
</dbReference>
<dbReference type="PANTHER" id="PTHR10877">
    <property type="entry name" value="POLYCYSTIN FAMILY MEMBER"/>
    <property type="match status" value="1"/>
</dbReference>
<evidence type="ECO:0000256" key="4">
    <source>
        <dbReference type="ARBA" id="ARBA00022729"/>
    </source>
</evidence>
<feature type="transmembrane region" description="Helical" evidence="11">
    <location>
        <begin position="1139"/>
        <end position="1160"/>
    </location>
</feature>
<dbReference type="Pfam" id="PF01477">
    <property type="entry name" value="PLAT"/>
    <property type="match status" value="1"/>
</dbReference>
<dbReference type="Gene3D" id="2.60.120.260">
    <property type="entry name" value="Galactose-binding domain-like"/>
    <property type="match status" value="1"/>
</dbReference>
<feature type="transmembrane region" description="Helical" evidence="11">
    <location>
        <begin position="1606"/>
        <end position="1627"/>
    </location>
</feature>
<feature type="transmembrane region" description="Helical" evidence="11">
    <location>
        <begin position="886"/>
        <end position="906"/>
    </location>
</feature>
<evidence type="ECO:0000256" key="5">
    <source>
        <dbReference type="ARBA" id="ARBA00022989"/>
    </source>
</evidence>
<dbReference type="InterPro" id="IPR008979">
    <property type="entry name" value="Galactose-bd-like_sf"/>
</dbReference>
<name>A0A9W9ZFY4_9CNID</name>
<keyword evidence="5 11" id="KW-1133">Transmembrane helix</keyword>
<evidence type="ECO:0000256" key="3">
    <source>
        <dbReference type="ARBA" id="ARBA00022692"/>
    </source>
</evidence>
<evidence type="ECO:0000256" key="1">
    <source>
        <dbReference type="ARBA" id="ARBA00004141"/>
    </source>
</evidence>
<dbReference type="InterPro" id="IPR036392">
    <property type="entry name" value="PLAT/LH2_dom_sf"/>
</dbReference>
<dbReference type="Gene3D" id="2.60.60.20">
    <property type="entry name" value="PLAT/LH2 domain"/>
    <property type="match status" value="1"/>
</dbReference>
<evidence type="ECO:0000313" key="13">
    <source>
        <dbReference type="EMBL" id="KAJ7379883.1"/>
    </source>
</evidence>
<dbReference type="Proteomes" id="UP001163046">
    <property type="component" value="Unassembled WGS sequence"/>
</dbReference>
<reference evidence="13" key="1">
    <citation type="submission" date="2023-01" db="EMBL/GenBank/DDBJ databases">
        <title>Genome assembly of the deep-sea coral Lophelia pertusa.</title>
        <authorList>
            <person name="Herrera S."/>
            <person name="Cordes E."/>
        </authorList>
    </citation>
    <scope>NUCLEOTIDE SEQUENCE</scope>
    <source>
        <strain evidence="13">USNM1676648</strain>
        <tissue evidence="13">Polyp</tissue>
    </source>
</reference>
<keyword evidence="6 11" id="KW-0472">Membrane</keyword>
<dbReference type="InterPro" id="IPR013122">
    <property type="entry name" value="PKD1_2_channel"/>
</dbReference>
<dbReference type="InterPro" id="IPR001024">
    <property type="entry name" value="PLAT/LH2_dom"/>
</dbReference>
<accession>A0A9W9ZFY4</accession>
<keyword evidence="7" id="KW-0325">Glycoprotein</keyword>
<dbReference type="SUPFAM" id="SSF49785">
    <property type="entry name" value="Galactose-binding domain-like"/>
    <property type="match status" value="1"/>
</dbReference>
<dbReference type="SUPFAM" id="SSF49723">
    <property type="entry name" value="Lipase/lipooxygenase domain (PLAT/LH2 domain)"/>
    <property type="match status" value="1"/>
</dbReference>
<gene>
    <name evidence="13" type="ORF">OS493_012641</name>
</gene>
<feature type="compositionally biased region" description="Basic and acidic residues" evidence="10">
    <location>
        <begin position="766"/>
        <end position="777"/>
    </location>
</feature>
<evidence type="ECO:0000256" key="7">
    <source>
        <dbReference type="ARBA" id="ARBA00023180"/>
    </source>
</evidence>
<dbReference type="InterPro" id="IPR046338">
    <property type="entry name" value="GAIN_dom_sf"/>
</dbReference>
<evidence type="ECO:0000313" key="14">
    <source>
        <dbReference type="Proteomes" id="UP001163046"/>
    </source>
</evidence>
<dbReference type="Gene3D" id="2.60.220.50">
    <property type="match status" value="1"/>
</dbReference>
<dbReference type="EMBL" id="MU826355">
    <property type="protein sequence ID" value="KAJ7379883.1"/>
    <property type="molecule type" value="Genomic_DNA"/>
</dbReference>
<dbReference type="InterPro" id="IPR046791">
    <property type="entry name" value="Polycystin_dom"/>
</dbReference>
<comment type="similarity">
    <text evidence="2">Belongs to the polycystin family.</text>
</comment>
<keyword evidence="3 11" id="KW-0812">Transmembrane</keyword>
<dbReference type="InterPro" id="IPR000203">
    <property type="entry name" value="GPS"/>
</dbReference>
<dbReference type="OrthoDB" id="2121937at2759"/>
<feature type="region of interest" description="Disordered" evidence="10">
    <location>
        <begin position="755"/>
        <end position="777"/>
    </location>
</feature>
<dbReference type="Pfam" id="PF08016">
    <property type="entry name" value="PKD_channel"/>
    <property type="match status" value="1"/>
</dbReference>
<keyword evidence="14" id="KW-1185">Reference proteome</keyword>
<feature type="transmembrane region" description="Helical" evidence="11">
    <location>
        <begin position="1572"/>
        <end position="1594"/>
    </location>
</feature>
<evidence type="ECO:0000256" key="2">
    <source>
        <dbReference type="ARBA" id="ARBA00007200"/>
    </source>
</evidence>
<feature type="domain" description="PLAT" evidence="12">
    <location>
        <begin position="933"/>
        <end position="1052"/>
    </location>
</feature>
<proteinExistence type="inferred from homology"/>
<feature type="transmembrane region" description="Helical" evidence="11">
    <location>
        <begin position="1698"/>
        <end position="1722"/>
    </location>
</feature>
<feature type="transmembrane region" description="Helical" evidence="11">
    <location>
        <begin position="1192"/>
        <end position="1215"/>
    </location>
</feature>
<dbReference type="InterPro" id="IPR003915">
    <property type="entry name" value="PKD_2"/>
</dbReference>
<dbReference type="InterPro" id="IPR051223">
    <property type="entry name" value="Polycystin"/>
</dbReference>
<dbReference type="SMART" id="SM00303">
    <property type="entry name" value="GPS"/>
    <property type="match status" value="1"/>
</dbReference>
<evidence type="ECO:0000256" key="9">
    <source>
        <dbReference type="PROSITE-ProRule" id="PRU00152"/>
    </source>
</evidence>
<dbReference type="Gene3D" id="1.10.287.70">
    <property type="match status" value="1"/>
</dbReference>
<feature type="disulfide bond" evidence="8">
    <location>
        <begin position="1412"/>
        <end position="1428"/>
    </location>
</feature>
<dbReference type="GO" id="GO:0005509">
    <property type="term" value="F:calcium ion binding"/>
    <property type="evidence" value="ECO:0007669"/>
    <property type="project" value="InterPro"/>
</dbReference>
<evidence type="ECO:0000256" key="6">
    <source>
        <dbReference type="ARBA" id="ARBA00023136"/>
    </source>
</evidence>